<dbReference type="Pfam" id="PF00155">
    <property type="entry name" value="Aminotran_1_2"/>
    <property type="match status" value="1"/>
</dbReference>
<accession>B9KID4</accession>
<dbReference type="InterPro" id="IPR004838">
    <property type="entry name" value="NHTrfase_class1_PyrdxlP-BS"/>
</dbReference>
<dbReference type="HOGENOM" id="CLU_017584_4_3_5"/>
<dbReference type="InterPro" id="IPR015421">
    <property type="entry name" value="PyrdxlP-dep_Trfase_major"/>
</dbReference>
<dbReference type="EC" id="2.6.1.-" evidence="11"/>
<evidence type="ECO:0000256" key="11">
    <source>
        <dbReference type="RuleBase" id="RU000481"/>
    </source>
</evidence>
<dbReference type="GO" id="GO:0006520">
    <property type="term" value="P:amino acid metabolic process"/>
    <property type="evidence" value="ECO:0007669"/>
    <property type="project" value="InterPro"/>
</dbReference>
<dbReference type="SUPFAM" id="SSF53383">
    <property type="entry name" value="PLP-dependent transferases"/>
    <property type="match status" value="1"/>
</dbReference>
<dbReference type="Gene3D" id="3.40.640.10">
    <property type="entry name" value="Type I PLP-dependent aspartate aminotransferase-like (Major domain)"/>
    <property type="match status" value="1"/>
</dbReference>
<dbReference type="InterPro" id="IPR015422">
    <property type="entry name" value="PyrdxlP-dep_Trfase_small"/>
</dbReference>
<dbReference type="KEGG" id="amf:AMF_382"/>
<comment type="function">
    <text evidence="2">Catalyzes the reversible conversion of aspartate and 2-oxoglutarate to glutamate and oxaloacetate. Can also transaminate prephenate in the presence of glutamate.</text>
</comment>
<evidence type="ECO:0000256" key="2">
    <source>
        <dbReference type="ARBA" id="ARBA00002385"/>
    </source>
</evidence>
<protein>
    <recommendedName>
        <fullName evidence="11">Aminotransferase</fullName>
        <ecNumber evidence="11">2.6.1.-</ecNumber>
    </recommendedName>
</protein>
<comment type="catalytic activity">
    <reaction evidence="10">
        <text>L-aspartate + 2-oxoglutarate = oxaloacetate + L-glutamate</text>
        <dbReference type="Rhea" id="RHEA:21824"/>
        <dbReference type="ChEBI" id="CHEBI:16452"/>
        <dbReference type="ChEBI" id="CHEBI:16810"/>
        <dbReference type="ChEBI" id="CHEBI:29985"/>
        <dbReference type="ChEBI" id="CHEBI:29991"/>
        <dbReference type="EC" id="2.6.1.1"/>
    </reaction>
</comment>
<dbReference type="EMBL" id="CP001079">
    <property type="protein sequence ID" value="ACM49246.1"/>
    <property type="molecule type" value="Genomic_DNA"/>
</dbReference>
<dbReference type="FunFam" id="3.40.640.10:FF:000033">
    <property type="entry name" value="Aspartate aminotransferase"/>
    <property type="match status" value="1"/>
</dbReference>
<dbReference type="Proteomes" id="UP000007307">
    <property type="component" value="Chromosome"/>
</dbReference>
<dbReference type="InterPro" id="IPR015424">
    <property type="entry name" value="PyrdxlP-dep_Trfase"/>
</dbReference>
<evidence type="ECO:0000256" key="5">
    <source>
        <dbReference type="ARBA" id="ARBA00011738"/>
    </source>
</evidence>
<dbReference type="PROSITE" id="PS00105">
    <property type="entry name" value="AA_TRANSFER_CLASS_1"/>
    <property type="match status" value="1"/>
</dbReference>
<dbReference type="PANTHER" id="PTHR46383:SF1">
    <property type="entry name" value="ASPARTATE AMINOTRANSFERASE"/>
    <property type="match status" value="1"/>
</dbReference>
<evidence type="ECO:0000256" key="10">
    <source>
        <dbReference type="ARBA" id="ARBA00049185"/>
    </source>
</evidence>
<evidence type="ECO:0000313" key="14">
    <source>
        <dbReference type="Proteomes" id="UP000007307"/>
    </source>
</evidence>
<dbReference type="CDD" id="cd00609">
    <property type="entry name" value="AAT_like"/>
    <property type="match status" value="1"/>
</dbReference>
<evidence type="ECO:0000256" key="9">
    <source>
        <dbReference type="ARBA" id="ARBA00047771"/>
    </source>
</evidence>
<comment type="subcellular location">
    <subcellularLocation>
        <location evidence="3">Cytoplasm</location>
    </subcellularLocation>
</comment>
<dbReference type="Gene3D" id="3.90.1150.10">
    <property type="entry name" value="Aspartate Aminotransferase, domain 1"/>
    <property type="match status" value="1"/>
</dbReference>
<evidence type="ECO:0000313" key="13">
    <source>
        <dbReference type="EMBL" id="ACM49246.1"/>
    </source>
</evidence>
<evidence type="ECO:0000256" key="7">
    <source>
        <dbReference type="ARBA" id="ARBA00022679"/>
    </source>
</evidence>
<comment type="similarity">
    <text evidence="4 11">Belongs to the class-I pyridoxal-phosphate-dependent aminotransferase family.</text>
</comment>
<dbReference type="InterPro" id="IPR050596">
    <property type="entry name" value="AspAT/PAT-like"/>
</dbReference>
<evidence type="ECO:0000256" key="6">
    <source>
        <dbReference type="ARBA" id="ARBA00022576"/>
    </source>
</evidence>
<feature type="domain" description="Aminotransferase class I/classII large" evidence="12">
    <location>
        <begin position="59"/>
        <end position="414"/>
    </location>
</feature>
<dbReference type="GO" id="GO:0004069">
    <property type="term" value="F:L-aspartate:2-oxoglutarate aminotransferase activity"/>
    <property type="evidence" value="ECO:0007669"/>
    <property type="project" value="UniProtKB-EC"/>
</dbReference>
<evidence type="ECO:0000256" key="4">
    <source>
        <dbReference type="ARBA" id="ARBA00007441"/>
    </source>
</evidence>
<dbReference type="GO" id="GO:0005737">
    <property type="term" value="C:cytoplasm"/>
    <property type="evidence" value="ECO:0007669"/>
    <property type="project" value="UniProtKB-SubCell"/>
</dbReference>
<dbReference type="GO" id="GO:0033854">
    <property type="term" value="F:glutamate-prephenate aminotransferase activity"/>
    <property type="evidence" value="ECO:0007669"/>
    <property type="project" value="UniProtKB-EC"/>
</dbReference>
<keyword evidence="6 11" id="KW-0032">Aminotransferase</keyword>
<dbReference type="GO" id="GO:0030170">
    <property type="term" value="F:pyridoxal phosphate binding"/>
    <property type="evidence" value="ECO:0007669"/>
    <property type="project" value="InterPro"/>
</dbReference>
<proteinExistence type="inferred from homology"/>
<comment type="catalytic activity">
    <reaction evidence="9">
        <text>L-arogenate + 2-oxoglutarate = prephenate + L-glutamate</text>
        <dbReference type="Rhea" id="RHEA:22880"/>
        <dbReference type="ChEBI" id="CHEBI:16810"/>
        <dbReference type="ChEBI" id="CHEBI:29934"/>
        <dbReference type="ChEBI" id="CHEBI:29985"/>
        <dbReference type="ChEBI" id="CHEBI:58180"/>
        <dbReference type="EC" id="2.6.1.79"/>
    </reaction>
</comment>
<name>B9KID4_ANAMF</name>
<organism evidence="13 14">
    <name type="scientific">Anaplasma marginale (strain Florida)</name>
    <dbReference type="NCBI Taxonomy" id="320483"/>
    <lineage>
        <taxon>Bacteria</taxon>
        <taxon>Pseudomonadati</taxon>
        <taxon>Pseudomonadota</taxon>
        <taxon>Alphaproteobacteria</taxon>
        <taxon>Rickettsiales</taxon>
        <taxon>Anaplasmataceae</taxon>
        <taxon>Anaplasma</taxon>
    </lineage>
</organism>
<gene>
    <name evidence="13" type="primary">aatA</name>
    <name evidence="13" type="ordered locus">AMF_382</name>
</gene>
<dbReference type="PANTHER" id="PTHR46383">
    <property type="entry name" value="ASPARTATE AMINOTRANSFERASE"/>
    <property type="match status" value="1"/>
</dbReference>
<evidence type="ECO:0000256" key="1">
    <source>
        <dbReference type="ARBA" id="ARBA00001933"/>
    </source>
</evidence>
<comment type="cofactor">
    <cofactor evidence="1 11">
        <name>pyridoxal 5'-phosphate</name>
        <dbReference type="ChEBI" id="CHEBI:597326"/>
    </cofactor>
</comment>
<evidence type="ECO:0000256" key="3">
    <source>
        <dbReference type="ARBA" id="ARBA00004496"/>
    </source>
</evidence>
<sequence length="422" mass="45737">MPLWVRFWAPMGVPSASRQSACVFGERMFLISERLKSVQPSPTLEVSRLAAELRSQGVDVISLGAGEPDFDTPDHVKEAAIAAIHAGKTKYAPVDGIPELKEAVVLSIQSDYGLAYSTDQVLIGSGAKQCIYNLFMATLDPGDEVIIPAPYWVSYTDIVSISGGKPVVVDCGEEFKLTADLLERAITPRTKWLIINSPSNPTGVVYSRDDLRAIADVLLKHPTVYVMTDDIYAKLVYDVEFVNILQVESALYDRVVIVNGVSKSHAMTGWRIGYIAGDARVIKAMSTIQSQSTTTANSIAQVAAVTALSGDSGFLDHRCKIFSKRRDMVMKAVEDSKILKAQLPHGAFYVFVSCKGAVGKRAEGFVIANGTDFAKYLLQHKVAVVPGVAFGAPDFFRISYALADDELSRACDRIVSACAALL</sequence>
<dbReference type="AlphaFoldDB" id="B9KID4"/>
<reference evidence="13 14" key="1">
    <citation type="journal article" date="2009" name="BMC Genomics">
        <title>Conservation in the face of diversity: multistrain analysis of an intracellular bacterium.</title>
        <authorList>
            <person name="Dark M.J."/>
            <person name="Herndon D.R."/>
            <person name="Kappmeyer L.S."/>
            <person name="Gonzales M.P."/>
            <person name="Nordeen E."/>
            <person name="Palmer G.H."/>
            <person name="Knowles D.P. Jr."/>
            <person name="Brayton K.A."/>
        </authorList>
    </citation>
    <scope>NUCLEOTIDE SEQUENCE [LARGE SCALE GENOMIC DNA]</scope>
    <source>
        <strain evidence="13 14">Florida</strain>
    </source>
</reference>
<dbReference type="InterPro" id="IPR004839">
    <property type="entry name" value="Aminotransferase_I/II_large"/>
</dbReference>
<comment type="subunit">
    <text evidence="5">Homodimer.</text>
</comment>
<keyword evidence="8" id="KW-0663">Pyridoxal phosphate</keyword>
<evidence type="ECO:0000256" key="8">
    <source>
        <dbReference type="ARBA" id="ARBA00022898"/>
    </source>
</evidence>
<evidence type="ECO:0000259" key="12">
    <source>
        <dbReference type="Pfam" id="PF00155"/>
    </source>
</evidence>
<dbReference type="STRING" id="320483.AMF_382"/>
<keyword evidence="14" id="KW-1185">Reference proteome</keyword>
<keyword evidence="7 11" id="KW-0808">Transferase</keyword>
<dbReference type="eggNOG" id="COG0436">
    <property type="taxonomic scope" value="Bacteria"/>
</dbReference>